<gene>
    <name evidence="3" type="ORF">AMAG_08988</name>
</gene>
<proteinExistence type="predicted"/>
<dbReference type="EMBL" id="GG745343">
    <property type="protein sequence ID" value="KNE63930.1"/>
    <property type="molecule type" value="Genomic_DNA"/>
</dbReference>
<evidence type="ECO:0000313" key="4">
    <source>
        <dbReference type="Proteomes" id="UP000054350"/>
    </source>
</evidence>
<dbReference type="OrthoDB" id="5559140at2759"/>
<feature type="region of interest" description="Disordered" evidence="1">
    <location>
        <begin position="1"/>
        <end position="26"/>
    </location>
</feature>
<organism evidence="3 4">
    <name type="scientific">Allomyces macrogynus (strain ATCC 38327)</name>
    <name type="common">Allomyces javanicus var. macrogynus</name>
    <dbReference type="NCBI Taxonomy" id="578462"/>
    <lineage>
        <taxon>Eukaryota</taxon>
        <taxon>Fungi</taxon>
        <taxon>Fungi incertae sedis</taxon>
        <taxon>Blastocladiomycota</taxon>
        <taxon>Blastocladiomycetes</taxon>
        <taxon>Blastocladiales</taxon>
        <taxon>Blastocladiaceae</taxon>
        <taxon>Allomyces</taxon>
    </lineage>
</organism>
<evidence type="ECO:0000256" key="1">
    <source>
        <dbReference type="SAM" id="MobiDB-lite"/>
    </source>
</evidence>
<keyword evidence="2" id="KW-0472">Membrane</keyword>
<keyword evidence="2" id="KW-1133">Transmembrane helix</keyword>
<reference evidence="3 4" key="1">
    <citation type="submission" date="2009-11" db="EMBL/GenBank/DDBJ databases">
        <title>Annotation of Allomyces macrogynus ATCC 38327.</title>
        <authorList>
            <consortium name="The Broad Institute Genome Sequencing Platform"/>
            <person name="Russ C."/>
            <person name="Cuomo C."/>
            <person name="Burger G."/>
            <person name="Gray M.W."/>
            <person name="Holland P.W.H."/>
            <person name="King N."/>
            <person name="Lang F.B.F."/>
            <person name="Roger A.J."/>
            <person name="Ruiz-Trillo I."/>
            <person name="Young S.K."/>
            <person name="Zeng Q."/>
            <person name="Gargeya S."/>
            <person name="Fitzgerald M."/>
            <person name="Haas B."/>
            <person name="Abouelleil A."/>
            <person name="Alvarado L."/>
            <person name="Arachchi H.M."/>
            <person name="Berlin A."/>
            <person name="Chapman S.B."/>
            <person name="Gearin G."/>
            <person name="Goldberg J."/>
            <person name="Griggs A."/>
            <person name="Gujja S."/>
            <person name="Hansen M."/>
            <person name="Heiman D."/>
            <person name="Howarth C."/>
            <person name="Larimer J."/>
            <person name="Lui A."/>
            <person name="MacDonald P.J.P."/>
            <person name="McCowen C."/>
            <person name="Montmayeur A."/>
            <person name="Murphy C."/>
            <person name="Neiman D."/>
            <person name="Pearson M."/>
            <person name="Priest M."/>
            <person name="Roberts A."/>
            <person name="Saif S."/>
            <person name="Shea T."/>
            <person name="Sisk P."/>
            <person name="Stolte C."/>
            <person name="Sykes S."/>
            <person name="Wortman J."/>
            <person name="Nusbaum C."/>
            <person name="Birren B."/>
        </authorList>
    </citation>
    <scope>NUCLEOTIDE SEQUENCE [LARGE SCALE GENOMIC DNA]</scope>
    <source>
        <strain evidence="3 4">ATCC 38327</strain>
    </source>
</reference>
<sequence>MPSTVTDVERSAVVSDKATADTSTAHQEQRRAMRFLPASRPKRYLCVGTVLIVIGCLVAFLTLWFTAEPLRFSPTLERPDSMWRSTNRPTDWWRSNGTTVMAAYSWNIRLHVTNLNLFEMVVEDLDISVEFAATKSSERVFLARASMSHVNAPPKYGRPFSLPVPGALQWDVRDRAQAKALAAILVLCNVPVTDLPPVLLNATSAADLPTNLAAHDAGALTWTFAAQKVRGLLGLGMTPAPGALTGDPPRPGSHVWYSPDIWFVGDRVADVLCPETRDTSNVLDHIKQLINVTNIAGHEVAKSG</sequence>
<reference evidence="4" key="2">
    <citation type="submission" date="2009-11" db="EMBL/GenBank/DDBJ databases">
        <title>The Genome Sequence of Allomyces macrogynus strain ATCC 38327.</title>
        <authorList>
            <consortium name="The Broad Institute Genome Sequencing Platform"/>
            <person name="Russ C."/>
            <person name="Cuomo C."/>
            <person name="Shea T."/>
            <person name="Young S.K."/>
            <person name="Zeng Q."/>
            <person name="Koehrsen M."/>
            <person name="Haas B."/>
            <person name="Borodovsky M."/>
            <person name="Guigo R."/>
            <person name="Alvarado L."/>
            <person name="Berlin A."/>
            <person name="Borenstein D."/>
            <person name="Chen Z."/>
            <person name="Engels R."/>
            <person name="Freedman E."/>
            <person name="Gellesch M."/>
            <person name="Goldberg J."/>
            <person name="Griggs A."/>
            <person name="Gujja S."/>
            <person name="Heiman D."/>
            <person name="Hepburn T."/>
            <person name="Howarth C."/>
            <person name="Jen D."/>
            <person name="Larson L."/>
            <person name="Lewis B."/>
            <person name="Mehta T."/>
            <person name="Park D."/>
            <person name="Pearson M."/>
            <person name="Roberts A."/>
            <person name="Saif S."/>
            <person name="Shenoy N."/>
            <person name="Sisk P."/>
            <person name="Stolte C."/>
            <person name="Sykes S."/>
            <person name="Walk T."/>
            <person name="White J."/>
            <person name="Yandava C."/>
            <person name="Burger G."/>
            <person name="Gray M.W."/>
            <person name="Holland P.W.H."/>
            <person name="King N."/>
            <person name="Lang F.B.F."/>
            <person name="Roger A.J."/>
            <person name="Ruiz-Trillo I."/>
            <person name="Lander E."/>
            <person name="Nusbaum C."/>
        </authorList>
    </citation>
    <scope>NUCLEOTIDE SEQUENCE [LARGE SCALE GENOMIC DNA]</scope>
    <source>
        <strain evidence="4">ATCC 38327</strain>
    </source>
</reference>
<dbReference type="Proteomes" id="UP000054350">
    <property type="component" value="Unassembled WGS sequence"/>
</dbReference>
<dbReference type="AlphaFoldDB" id="A0A0L0SNF4"/>
<feature type="transmembrane region" description="Helical" evidence="2">
    <location>
        <begin position="44"/>
        <end position="65"/>
    </location>
</feature>
<keyword evidence="2" id="KW-0812">Transmembrane</keyword>
<keyword evidence="4" id="KW-1185">Reference proteome</keyword>
<protein>
    <submittedName>
        <fullName evidence="3">Uncharacterized protein</fullName>
    </submittedName>
</protein>
<evidence type="ECO:0000313" key="3">
    <source>
        <dbReference type="EMBL" id="KNE63930.1"/>
    </source>
</evidence>
<evidence type="ECO:0000256" key="2">
    <source>
        <dbReference type="SAM" id="Phobius"/>
    </source>
</evidence>
<accession>A0A0L0SNF4</accession>
<dbReference type="VEuPathDB" id="FungiDB:AMAG_08988"/>
<name>A0A0L0SNF4_ALLM3</name>